<proteinExistence type="predicted"/>
<gene>
    <name evidence="1" type="ORF">L3Q82_024565</name>
</gene>
<dbReference type="EMBL" id="CM041537">
    <property type="protein sequence ID" value="KAI3369725.1"/>
    <property type="molecule type" value="Genomic_DNA"/>
</dbReference>
<accession>A0ACB8WNV2</accession>
<keyword evidence="2" id="KW-1185">Reference proteome</keyword>
<reference evidence="1" key="1">
    <citation type="submission" date="2022-04" db="EMBL/GenBank/DDBJ databases">
        <title>Jade perch genome.</title>
        <authorList>
            <person name="Chao B."/>
        </authorList>
    </citation>
    <scope>NUCLEOTIDE SEQUENCE</scope>
    <source>
        <strain evidence="1">CB-2022</strain>
    </source>
</reference>
<comment type="caution">
    <text evidence="1">The sequence shown here is derived from an EMBL/GenBank/DDBJ whole genome shotgun (WGS) entry which is preliminary data.</text>
</comment>
<organism evidence="1 2">
    <name type="scientific">Scortum barcoo</name>
    <name type="common">barcoo grunter</name>
    <dbReference type="NCBI Taxonomy" id="214431"/>
    <lineage>
        <taxon>Eukaryota</taxon>
        <taxon>Metazoa</taxon>
        <taxon>Chordata</taxon>
        <taxon>Craniata</taxon>
        <taxon>Vertebrata</taxon>
        <taxon>Euteleostomi</taxon>
        <taxon>Actinopterygii</taxon>
        <taxon>Neopterygii</taxon>
        <taxon>Teleostei</taxon>
        <taxon>Neoteleostei</taxon>
        <taxon>Acanthomorphata</taxon>
        <taxon>Eupercaria</taxon>
        <taxon>Centrarchiformes</taxon>
        <taxon>Terapontoidei</taxon>
        <taxon>Terapontidae</taxon>
        <taxon>Scortum</taxon>
    </lineage>
</organism>
<sequence length="315" mass="36702">MFTLSNNRGGISFYSPYYMSPYSPSPPNPGHRYTTKPKTTTAPWTTTKPPTTTTPWTTTKPKTTTTKPPTTTKPWTTTRYRPWTTTRYSPWTTRTYPYWTTTPPTRGVSVCLRYMIDQQERVPTIFTLSPSSRYPLSLGVGILNQYALSIDRYRYNTLSFSPYIRIWSDVGLDIWTRVCLTVDTTRNVAQVFSGPRMSIRKRLPTQYFWSGEPAIDFSGFDGQLTDVQIWDYPLHHREIFYYMNSALYGPFSGSVLTWSYVRYTPRGNTLLEDAYEWQEDQPVISKARGRGRRLKGEKKSPEFVKERKARKRQLL</sequence>
<protein>
    <submittedName>
        <fullName evidence="1">Uncharacterized protein</fullName>
    </submittedName>
</protein>
<evidence type="ECO:0000313" key="1">
    <source>
        <dbReference type="EMBL" id="KAI3369725.1"/>
    </source>
</evidence>
<dbReference type="Proteomes" id="UP000831701">
    <property type="component" value="Chromosome 7"/>
</dbReference>
<name>A0ACB8WNV2_9TELE</name>
<evidence type="ECO:0000313" key="2">
    <source>
        <dbReference type="Proteomes" id="UP000831701"/>
    </source>
</evidence>